<evidence type="ECO:0000259" key="3">
    <source>
        <dbReference type="Pfam" id="PF05239"/>
    </source>
</evidence>
<dbReference type="RefSeq" id="WP_096354498.1">
    <property type="nucleotide sequence ID" value="NZ_AP014946.1"/>
</dbReference>
<feature type="compositionally biased region" description="Low complexity" evidence="1">
    <location>
        <begin position="119"/>
        <end position="141"/>
    </location>
</feature>
<feature type="signal peptide" evidence="2">
    <location>
        <begin position="1"/>
        <end position="21"/>
    </location>
</feature>
<evidence type="ECO:0000256" key="1">
    <source>
        <dbReference type="SAM" id="MobiDB-lite"/>
    </source>
</evidence>
<dbReference type="PANTHER" id="PTHR36505">
    <property type="entry name" value="BLR1072 PROTEIN"/>
    <property type="match status" value="1"/>
</dbReference>
<gene>
    <name evidence="4" type="ORF">GJW-30_1_01834</name>
</gene>
<feature type="compositionally biased region" description="Gly residues" evidence="1">
    <location>
        <begin position="176"/>
        <end position="191"/>
    </location>
</feature>
<evidence type="ECO:0000256" key="2">
    <source>
        <dbReference type="SAM" id="SignalP"/>
    </source>
</evidence>
<feature type="region of interest" description="Disordered" evidence="1">
    <location>
        <begin position="119"/>
        <end position="191"/>
    </location>
</feature>
<dbReference type="Proteomes" id="UP000236884">
    <property type="component" value="Chromosome"/>
</dbReference>
<dbReference type="SUPFAM" id="SSF50346">
    <property type="entry name" value="PRC-barrel domain"/>
    <property type="match status" value="1"/>
</dbReference>
<dbReference type="AlphaFoldDB" id="A0A0S3PTM0"/>
<keyword evidence="2" id="KW-0732">Signal</keyword>
<evidence type="ECO:0000313" key="4">
    <source>
        <dbReference type="EMBL" id="BAT59303.1"/>
    </source>
</evidence>
<name>A0A0S3PTM0_9BRAD</name>
<protein>
    <submittedName>
        <fullName evidence="4">PRC-barrel domain protein</fullName>
    </submittedName>
</protein>
<reference evidence="4 5" key="1">
    <citation type="submission" date="2015-08" db="EMBL/GenBank/DDBJ databases">
        <title>Investigation of the bacterial diversity of lava forest soil.</title>
        <authorList>
            <person name="Lee J.S."/>
        </authorList>
    </citation>
    <scope>NUCLEOTIDE SEQUENCE [LARGE SCALE GENOMIC DNA]</scope>
    <source>
        <strain evidence="4 5">GJW-30</strain>
    </source>
</reference>
<dbReference type="InterPro" id="IPR027275">
    <property type="entry name" value="PRC-brl_dom"/>
</dbReference>
<evidence type="ECO:0000313" key="5">
    <source>
        <dbReference type="Proteomes" id="UP000236884"/>
    </source>
</evidence>
<dbReference type="KEGG" id="vgo:GJW-30_1_01834"/>
<dbReference type="Pfam" id="PF05239">
    <property type="entry name" value="PRC"/>
    <property type="match status" value="1"/>
</dbReference>
<dbReference type="PANTHER" id="PTHR36505:SF1">
    <property type="entry name" value="BLR1072 PROTEIN"/>
    <property type="match status" value="1"/>
</dbReference>
<dbReference type="OrthoDB" id="7876889at2"/>
<keyword evidence="5" id="KW-1185">Reference proteome</keyword>
<feature type="chain" id="PRO_5006615728" evidence="2">
    <location>
        <begin position="22"/>
        <end position="191"/>
    </location>
</feature>
<accession>A0A0S3PTM0</accession>
<dbReference type="Gene3D" id="2.30.30.240">
    <property type="entry name" value="PRC-barrel domain"/>
    <property type="match status" value="1"/>
</dbReference>
<sequence length="191" mass="19033">MLKQFVTATAISGLMISGAFAQTSAPSSAPPAAEKAQAAPVDASKFVAAQKPDQWLATKFSGTDVLGPDNKKVGDVNDLVFGKDGKIEAVVVGVGGFLGIGQKDVALPMTAFEVVPASTSDANTGASSSTAAPSAAASNDPNDVKLKIAMTKEQLQNAPAFERYKAPAPARSTTAPGGGGAMGGGSGARPQ</sequence>
<dbReference type="EMBL" id="AP014946">
    <property type="protein sequence ID" value="BAT59303.1"/>
    <property type="molecule type" value="Genomic_DNA"/>
</dbReference>
<proteinExistence type="predicted"/>
<dbReference type="InterPro" id="IPR011033">
    <property type="entry name" value="PRC_barrel-like_sf"/>
</dbReference>
<organism evidence="4 5">
    <name type="scientific">Variibacter gotjawalensis</name>
    <dbReference type="NCBI Taxonomy" id="1333996"/>
    <lineage>
        <taxon>Bacteria</taxon>
        <taxon>Pseudomonadati</taxon>
        <taxon>Pseudomonadota</taxon>
        <taxon>Alphaproteobacteria</taxon>
        <taxon>Hyphomicrobiales</taxon>
        <taxon>Nitrobacteraceae</taxon>
        <taxon>Variibacter</taxon>
    </lineage>
</organism>
<feature type="domain" description="PRC-barrel" evidence="3">
    <location>
        <begin position="57"/>
        <end position="112"/>
    </location>
</feature>